<dbReference type="InterPro" id="IPR019734">
    <property type="entry name" value="TPR_rpt"/>
</dbReference>
<feature type="repeat" description="TPR" evidence="1">
    <location>
        <begin position="526"/>
        <end position="559"/>
    </location>
</feature>
<accession>A0ABV6RJS7</accession>
<keyword evidence="2" id="KW-0732">Signal</keyword>
<dbReference type="PANTHER" id="PTHR12558:SF33">
    <property type="entry name" value="BLL7664 PROTEIN"/>
    <property type="match status" value="1"/>
</dbReference>
<feature type="signal peptide" evidence="2">
    <location>
        <begin position="1"/>
        <end position="25"/>
    </location>
</feature>
<protein>
    <submittedName>
        <fullName evidence="3">Tetratricopeptide repeat protein</fullName>
    </submittedName>
</protein>
<dbReference type="Proteomes" id="UP001589896">
    <property type="component" value="Unassembled WGS sequence"/>
</dbReference>
<evidence type="ECO:0000256" key="1">
    <source>
        <dbReference type="PROSITE-ProRule" id="PRU00339"/>
    </source>
</evidence>
<dbReference type="EMBL" id="JBHLTG010000001">
    <property type="protein sequence ID" value="MFC0677237.1"/>
    <property type="molecule type" value="Genomic_DNA"/>
</dbReference>
<feature type="chain" id="PRO_5046516006" evidence="2">
    <location>
        <begin position="26"/>
        <end position="571"/>
    </location>
</feature>
<name>A0ABV6RJS7_9GAMM</name>
<comment type="caution">
    <text evidence="3">The sequence shown here is derived from an EMBL/GenBank/DDBJ whole genome shotgun (WGS) entry which is preliminary data.</text>
</comment>
<dbReference type="SUPFAM" id="SSF48452">
    <property type="entry name" value="TPR-like"/>
    <property type="match status" value="2"/>
</dbReference>
<dbReference type="SMART" id="SM00028">
    <property type="entry name" value="TPR"/>
    <property type="match status" value="4"/>
</dbReference>
<dbReference type="PROSITE" id="PS50005">
    <property type="entry name" value="TPR"/>
    <property type="match status" value="1"/>
</dbReference>
<keyword evidence="1" id="KW-0802">TPR repeat</keyword>
<evidence type="ECO:0000313" key="4">
    <source>
        <dbReference type="Proteomes" id="UP001589896"/>
    </source>
</evidence>
<dbReference type="Gene3D" id="1.25.40.10">
    <property type="entry name" value="Tetratricopeptide repeat domain"/>
    <property type="match status" value="2"/>
</dbReference>
<organism evidence="3 4">
    <name type="scientific">Lysobacter korlensis</name>
    <dbReference type="NCBI Taxonomy" id="553636"/>
    <lineage>
        <taxon>Bacteria</taxon>
        <taxon>Pseudomonadati</taxon>
        <taxon>Pseudomonadota</taxon>
        <taxon>Gammaproteobacteria</taxon>
        <taxon>Lysobacterales</taxon>
        <taxon>Lysobacteraceae</taxon>
        <taxon>Lysobacter</taxon>
    </lineage>
</organism>
<evidence type="ECO:0000313" key="3">
    <source>
        <dbReference type="EMBL" id="MFC0677237.1"/>
    </source>
</evidence>
<reference evidence="3 4" key="1">
    <citation type="submission" date="2024-09" db="EMBL/GenBank/DDBJ databases">
        <authorList>
            <person name="Sun Q."/>
            <person name="Mori K."/>
        </authorList>
    </citation>
    <scope>NUCLEOTIDE SEQUENCE [LARGE SCALE GENOMIC DNA]</scope>
    <source>
        <strain evidence="3 4">KCTC 23076</strain>
    </source>
</reference>
<dbReference type="Pfam" id="PF14559">
    <property type="entry name" value="TPR_19"/>
    <property type="match status" value="1"/>
</dbReference>
<gene>
    <name evidence="3" type="ORF">ACFFGH_05125</name>
</gene>
<dbReference type="InterPro" id="IPR011990">
    <property type="entry name" value="TPR-like_helical_dom_sf"/>
</dbReference>
<evidence type="ECO:0000256" key="2">
    <source>
        <dbReference type="SAM" id="SignalP"/>
    </source>
</evidence>
<dbReference type="RefSeq" id="WP_386667380.1">
    <property type="nucleotide sequence ID" value="NZ_JBHLTG010000001.1"/>
</dbReference>
<proteinExistence type="predicted"/>
<sequence length="571" mass="62151">MPRATRLTKPAVLAAGLLLAASAAAVSKPPAASAATQRLPKPSAEAVSQALESLMVGEFSLQAGRLDEAAKAYLRAAHATRDAALAERATRIALLAKDDASAADALALWHGLGGDPAALRSADAMLALRKGQDAQAREHLVALVGMKANDGWRQALGVLGVGARSPEQATAMVRALVEGGHIPARLDAWLAFGGLAQRLEQPELAERIVTEVVRRFPGEPRVALLQASQLREAGKREEALAALQAVMPHAENNPALRLALAGEYDRLGDLSAAADVLARGPQDEQTYSLRASLLARAQDKTTLTKLYEELGREGSRPDPQRRLLLGQVAEFLDRNEEALGWYQGVPGGPQRWTARLRATNVLHELDRDAEAFKSLRELQADVSAPEDARRDAYLLEAALRGEDNELAAEMDAFARGLAAFADDPELLYARALSWERRDDIPRAEADLRRVLVADPDSVAALNALGYTLADRTTRYQEALELIDRARTAEPDNPAIIDSYGWVLYRLGRLEEALVELRRAFTLQKDPEIASHLGEVLWVIGKREEARRYFGQARELDPDNRALKRALERTGA</sequence>
<dbReference type="PANTHER" id="PTHR12558">
    <property type="entry name" value="CELL DIVISION CYCLE 16,23,27"/>
    <property type="match status" value="1"/>
</dbReference>
<keyword evidence="4" id="KW-1185">Reference proteome</keyword>